<reference evidence="1" key="1">
    <citation type="journal article" date="2020" name="G3 (Bethesda)">
        <title>High-Quality Assemblies for Three Invasive Social Wasps from the &lt;i&gt;Vespula&lt;/i&gt; Genus.</title>
        <authorList>
            <person name="Harrop T.W.R."/>
            <person name="Guhlin J."/>
            <person name="McLaughlin G.M."/>
            <person name="Permina E."/>
            <person name="Stockwell P."/>
            <person name="Gilligan J."/>
            <person name="Le Lec M.F."/>
            <person name="Gruber M.A.M."/>
            <person name="Quinn O."/>
            <person name="Lovegrove M."/>
            <person name="Duncan E.J."/>
            <person name="Remnant E.J."/>
            <person name="Van Eeckhoven J."/>
            <person name="Graham B."/>
            <person name="Knapp R.A."/>
            <person name="Langford K.W."/>
            <person name="Kronenberg Z."/>
            <person name="Press M.O."/>
            <person name="Eacker S.M."/>
            <person name="Wilson-Rankin E.E."/>
            <person name="Purcell J."/>
            <person name="Lester P.J."/>
            <person name="Dearden P.K."/>
        </authorList>
    </citation>
    <scope>NUCLEOTIDE SEQUENCE</scope>
    <source>
        <strain evidence="1">Marl-1</strain>
    </source>
</reference>
<dbReference type="EMBL" id="JACSEA010000022">
    <property type="protein sequence ID" value="KAF7380114.1"/>
    <property type="molecule type" value="Genomic_DNA"/>
</dbReference>
<keyword evidence="2" id="KW-1185">Reference proteome</keyword>
<name>A0A834J461_VESVU</name>
<evidence type="ECO:0000313" key="1">
    <source>
        <dbReference type="EMBL" id="KAF7380114.1"/>
    </source>
</evidence>
<accession>A0A834J461</accession>
<comment type="caution">
    <text evidence="1">The sequence shown here is derived from an EMBL/GenBank/DDBJ whole genome shotgun (WGS) entry which is preliminary data.</text>
</comment>
<sequence length="79" mass="9141">MIILVKRVIVENSLTLEYLCSSEVLNEDYVKSPDRKRRGRDIIQRDSLRGLPPSRLDEVAPRHRCIIEPENPTDGLAFH</sequence>
<gene>
    <name evidence="1" type="ORF">HZH66_014469</name>
</gene>
<organism evidence="1 2">
    <name type="scientific">Vespula vulgaris</name>
    <name type="common">Yellow jacket</name>
    <name type="synonym">Wasp</name>
    <dbReference type="NCBI Taxonomy" id="7454"/>
    <lineage>
        <taxon>Eukaryota</taxon>
        <taxon>Metazoa</taxon>
        <taxon>Ecdysozoa</taxon>
        <taxon>Arthropoda</taxon>
        <taxon>Hexapoda</taxon>
        <taxon>Insecta</taxon>
        <taxon>Pterygota</taxon>
        <taxon>Neoptera</taxon>
        <taxon>Endopterygota</taxon>
        <taxon>Hymenoptera</taxon>
        <taxon>Apocrita</taxon>
        <taxon>Aculeata</taxon>
        <taxon>Vespoidea</taxon>
        <taxon>Vespidae</taxon>
        <taxon>Vespinae</taxon>
        <taxon>Vespula</taxon>
    </lineage>
</organism>
<dbReference type="AlphaFoldDB" id="A0A834J461"/>
<protein>
    <submittedName>
        <fullName evidence="1">Uncharacterized protein</fullName>
    </submittedName>
</protein>
<proteinExistence type="predicted"/>
<evidence type="ECO:0000313" key="2">
    <source>
        <dbReference type="Proteomes" id="UP000614350"/>
    </source>
</evidence>
<dbReference type="Proteomes" id="UP000614350">
    <property type="component" value="Unassembled WGS sequence"/>
</dbReference>